<sequence>MIIKYVSYRPLLLPIAISCPSIVHSLGHTPDSPRTEPHSLARLVRLTSISRSSSDASPAHPASFFGRLLAPWGRFPSHSPSQKCSSHRRVFPGVFFVLACVSSFAWSPFIRP</sequence>
<dbReference type="Proteomes" id="UP001221757">
    <property type="component" value="Unassembled WGS sequence"/>
</dbReference>
<evidence type="ECO:0000313" key="2">
    <source>
        <dbReference type="EMBL" id="KAJ7683213.1"/>
    </source>
</evidence>
<keyword evidence="3" id="KW-1185">Reference proteome</keyword>
<keyword evidence="1" id="KW-0812">Transmembrane</keyword>
<evidence type="ECO:0000313" key="3">
    <source>
        <dbReference type="Proteomes" id="UP001221757"/>
    </source>
</evidence>
<proteinExistence type="predicted"/>
<protein>
    <submittedName>
        <fullName evidence="2">Uncharacterized protein</fullName>
    </submittedName>
</protein>
<keyword evidence="1" id="KW-1133">Transmembrane helix</keyword>
<organism evidence="2 3">
    <name type="scientific">Mycena rosella</name>
    <name type="common">Pink bonnet</name>
    <name type="synonym">Agaricus rosellus</name>
    <dbReference type="NCBI Taxonomy" id="1033263"/>
    <lineage>
        <taxon>Eukaryota</taxon>
        <taxon>Fungi</taxon>
        <taxon>Dikarya</taxon>
        <taxon>Basidiomycota</taxon>
        <taxon>Agaricomycotina</taxon>
        <taxon>Agaricomycetes</taxon>
        <taxon>Agaricomycetidae</taxon>
        <taxon>Agaricales</taxon>
        <taxon>Marasmiineae</taxon>
        <taxon>Mycenaceae</taxon>
        <taxon>Mycena</taxon>
    </lineage>
</organism>
<feature type="transmembrane region" description="Helical" evidence="1">
    <location>
        <begin position="90"/>
        <end position="110"/>
    </location>
</feature>
<name>A0AAD7GAE1_MYCRO</name>
<gene>
    <name evidence="2" type="ORF">B0H17DRAFT_1074394</name>
</gene>
<comment type="caution">
    <text evidence="2">The sequence shown here is derived from an EMBL/GenBank/DDBJ whole genome shotgun (WGS) entry which is preliminary data.</text>
</comment>
<reference evidence="2" key="1">
    <citation type="submission" date="2023-03" db="EMBL/GenBank/DDBJ databases">
        <title>Massive genome expansion in bonnet fungi (Mycena s.s.) driven by repeated elements and novel gene families across ecological guilds.</title>
        <authorList>
            <consortium name="Lawrence Berkeley National Laboratory"/>
            <person name="Harder C.B."/>
            <person name="Miyauchi S."/>
            <person name="Viragh M."/>
            <person name="Kuo A."/>
            <person name="Thoen E."/>
            <person name="Andreopoulos B."/>
            <person name="Lu D."/>
            <person name="Skrede I."/>
            <person name="Drula E."/>
            <person name="Henrissat B."/>
            <person name="Morin E."/>
            <person name="Kohler A."/>
            <person name="Barry K."/>
            <person name="LaButti K."/>
            <person name="Morin E."/>
            <person name="Salamov A."/>
            <person name="Lipzen A."/>
            <person name="Mereny Z."/>
            <person name="Hegedus B."/>
            <person name="Baldrian P."/>
            <person name="Stursova M."/>
            <person name="Weitz H."/>
            <person name="Taylor A."/>
            <person name="Grigoriev I.V."/>
            <person name="Nagy L.G."/>
            <person name="Martin F."/>
            <person name="Kauserud H."/>
        </authorList>
    </citation>
    <scope>NUCLEOTIDE SEQUENCE</scope>
    <source>
        <strain evidence="2">CBHHK067</strain>
    </source>
</reference>
<dbReference type="EMBL" id="JARKIE010000110">
    <property type="protein sequence ID" value="KAJ7683213.1"/>
    <property type="molecule type" value="Genomic_DNA"/>
</dbReference>
<keyword evidence="1" id="KW-0472">Membrane</keyword>
<evidence type="ECO:0000256" key="1">
    <source>
        <dbReference type="SAM" id="Phobius"/>
    </source>
</evidence>
<dbReference type="AlphaFoldDB" id="A0AAD7GAE1"/>
<accession>A0AAD7GAE1</accession>